<dbReference type="GO" id="GO:0016705">
    <property type="term" value="F:oxidoreductase activity, acting on paired donors, with incorporation or reduction of molecular oxygen"/>
    <property type="evidence" value="ECO:0007669"/>
    <property type="project" value="InterPro"/>
</dbReference>
<feature type="binding site" description="axial binding residue" evidence="7">
    <location>
        <position position="316"/>
    </location>
    <ligand>
        <name>heme</name>
        <dbReference type="ChEBI" id="CHEBI:30413"/>
    </ligand>
    <ligandPart>
        <name>Fe</name>
        <dbReference type="ChEBI" id="CHEBI:18248"/>
    </ligandPart>
</feature>
<reference evidence="9 10" key="1">
    <citation type="submission" date="2015-04" db="EMBL/GenBank/DDBJ databases">
        <authorList>
            <person name="Syromyatnikov M.Y."/>
            <person name="Popov V.N."/>
        </authorList>
    </citation>
    <scope>NUCLEOTIDE SEQUENCE [LARGE SCALE GENOMIC DNA]</scope>
    <source>
        <strain evidence="9">WF-38-12</strain>
    </source>
</reference>
<dbReference type="GO" id="GO:0004497">
    <property type="term" value="F:monooxygenase activity"/>
    <property type="evidence" value="ECO:0007669"/>
    <property type="project" value="UniProtKB-KW"/>
</dbReference>
<keyword evidence="8" id="KW-0472">Membrane</keyword>
<dbReference type="Proteomes" id="UP000054383">
    <property type="component" value="Unassembled WGS sequence"/>
</dbReference>
<comment type="cofactor">
    <cofactor evidence="1 7">
        <name>heme</name>
        <dbReference type="ChEBI" id="CHEBI:30413"/>
    </cofactor>
</comment>
<keyword evidence="6" id="KW-0503">Monooxygenase</keyword>
<dbReference type="GO" id="GO:0005506">
    <property type="term" value="F:iron ion binding"/>
    <property type="evidence" value="ECO:0007669"/>
    <property type="project" value="InterPro"/>
</dbReference>
<keyword evidence="5 7" id="KW-0408">Iron</keyword>
<keyword evidence="3 7" id="KW-0479">Metal-binding</keyword>
<feature type="transmembrane region" description="Helical" evidence="8">
    <location>
        <begin position="83"/>
        <end position="108"/>
    </location>
</feature>
<dbReference type="PRINTS" id="PR00385">
    <property type="entry name" value="P450"/>
</dbReference>
<dbReference type="PRINTS" id="PR00463">
    <property type="entry name" value="EP450I"/>
</dbReference>
<evidence type="ECO:0000313" key="9">
    <source>
        <dbReference type="EMBL" id="CRG86026.1"/>
    </source>
</evidence>
<evidence type="ECO:0000313" key="10">
    <source>
        <dbReference type="Proteomes" id="UP000054383"/>
    </source>
</evidence>
<evidence type="ECO:0000256" key="1">
    <source>
        <dbReference type="ARBA" id="ARBA00001971"/>
    </source>
</evidence>
<dbReference type="STRING" id="28573.A0A0U1LTC3"/>
<dbReference type="EMBL" id="CVMT01000002">
    <property type="protein sequence ID" value="CRG86026.1"/>
    <property type="molecule type" value="Genomic_DNA"/>
</dbReference>
<dbReference type="InterPro" id="IPR002401">
    <property type="entry name" value="Cyt_P450_E_grp-I"/>
</dbReference>
<keyword evidence="10" id="KW-1185">Reference proteome</keyword>
<dbReference type="OrthoDB" id="6692864at2759"/>
<dbReference type="InterPro" id="IPR036396">
    <property type="entry name" value="Cyt_P450_sf"/>
</dbReference>
<evidence type="ECO:0000256" key="4">
    <source>
        <dbReference type="ARBA" id="ARBA00023002"/>
    </source>
</evidence>
<evidence type="ECO:0000256" key="2">
    <source>
        <dbReference type="ARBA" id="ARBA00010617"/>
    </source>
</evidence>
<keyword evidence="8" id="KW-1133">Transmembrane helix</keyword>
<keyword evidence="7" id="KW-0349">Heme</keyword>
<comment type="similarity">
    <text evidence="2">Belongs to the cytochrome P450 family.</text>
</comment>
<proteinExistence type="inferred from homology"/>
<protein>
    <submittedName>
        <fullName evidence="9">Cytochrome P450 67</fullName>
    </submittedName>
</protein>
<dbReference type="Gene3D" id="1.10.630.10">
    <property type="entry name" value="Cytochrome P450"/>
    <property type="match status" value="1"/>
</dbReference>
<dbReference type="AlphaFoldDB" id="A0A0U1LTC3"/>
<evidence type="ECO:0000256" key="3">
    <source>
        <dbReference type="ARBA" id="ARBA00022723"/>
    </source>
</evidence>
<name>A0A0U1LTC3_TALIS</name>
<accession>A0A0U1LTC3</accession>
<keyword evidence="4" id="KW-0560">Oxidoreductase</keyword>
<dbReference type="InterPro" id="IPR001128">
    <property type="entry name" value="Cyt_P450"/>
</dbReference>
<sequence length="382" mass="43527">MTRDKSFHSKRKQEWEKGFTSTALSQYETRIIHHSLVMVRQLSTCTHQPEEITKWIQFFSFDVMGDLVFGKSFGMLEEGRPHFILGQMTAMGPLVGALICVPWMFILFQSMPVVSHMRKQWIRWCKSQVEDRRRISPSPVDLFSFILPPAQQKNSKFSEGLEADDLVYDSELAIVAGSDTTATTLAALLYLLTQEPEKQATLREEVDRLFSSPQDVSNQILIKNAPYLDGCIKEALRLYPAVPSGVQRLTPPEGAVIAGRFIPGDTLVSTPTYAIHRDPRYFVQPDVFLPQRWSSQSHLLLKQEAFNPFLVGPHSCVGKQLAMMEIRILVAVLVRSFIFHFPEDRLPKGSHYAKRGSVNFKDYFTAKLDSFEVLLENRAKVN</sequence>
<dbReference type="PANTHER" id="PTHR24305:SF187">
    <property type="entry name" value="P450, PUTATIVE (EUROFUNG)-RELATED"/>
    <property type="match status" value="1"/>
</dbReference>
<keyword evidence="8" id="KW-0812">Transmembrane</keyword>
<dbReference type="SUPFAM" id="SSF48264">
    <property type="entry name" value="Cytochrome P450"/>
    <property type="match status" value="1"/>
</dbReference>
<evidence type="ECO:0000256" key="6">
    <source>
        <dbReference type="ARBA" id="ARBA00023033"/>
    </source>
</evidence>
<evidence type="ECO:0000256" key="7">
    <source>
        <dbReference type="PIRSR" id="PIRSR602401-1"/>
    </source>
</evidence>
<evidence type="ECO:0000256" key="5">
    <source>
        <dbReference type="ARBA" id="ARBA00023004"/>
    </source>
</evidence>
<organism evidence="9 10">
    <name type="scientific">Talaromyces islandicus</name>
    <name type="common">Penicillium islandicum</name>
    <dbReference type="NCBI Taxonomy" id="28573"/>
    <lineage>
        <taxon>Eukaryota</taxon>
        <taxon>Fungi</taxon>
        <taxon>Dikarya</taxon>
        <taxon>Ascomycota</taxon>
        <taxon>Pezizomycotina</taxon>
        <taxon>Eurotiomycetes</taxon>
        <taxon>Eurotiomycetidae</taxon>
        <taxon>Eurotiales</taxon>
        <taxon>Trichocomaceae</taxon>
        <taxon>Talaromyces</taxon>
        <taxon>Talaromyces sect. Islandici</taxon>
    </lineage>
</organism>
<dbReference type="PANTHER" id="PTHR24305">
    <property type="entry name" value="CYTOCHROME P450"/>
    <property type="match status" value="1"/>
</dbReference>
<dbReference type="GO" id="GO:0020037">
    <property type="term" value="F:heme binding"/>
    <property type="evidence" value="ECO:0007669"/>
    <property type="project" value="InterPro"/>
</dbReference>
<dbReference type="OMA" id="AVFESEW"/>
<evidence type="ECO:0000256" key="8">
    <source>
        <dbReference type="SAM" id="Phobius"/>
    </source>
</evidence>
<dbReference type="InterPro" id="IPR050121">
    <property type="entry name" value="Cytochrome_P450_monoxygenase"/>
</dbReference>
<gene>
    <name evidence="9" type="ORF">PISL3812_03029</name>
</gene>
<dbReference type="Pfam" id="PF00067">
    <property type="entry name" value="p450"/>
    <property type="match status" value="1"/>
</dbReference>